<keyword evidence="4" id="KW-1185">Reference proteome</keyword>
<name>A0ABQ9WT66_9EUKA</name>
<proteinExistence type="inferred from homology"/>
<dbReference type="InterPro" id="IPR007587">
    <property type="entry name" value="SAPS"/>
</dbReference>
<evidence type="ECO:0000313" key="4">
    <source>
        <dbReference type="Proteomes" id="UP001281761"/>
    </source>
</evidence>
<keyword evidence="2" id="KW-0131">Cell cycle</keyword>
<sequence>MTRWFRFLRKAESDVENIVYRGGTIGEILLCEDFSQELFQRNSTLISFLKQNTVITSLLKLSCEIRPSLPSTNGSRYSLAFLACEVLAGGYIDYSSLFLTPNWVQQIQKYISGEIPLETLGAQYLCKIVRSLLENYPHEFYGHILNDATLGGLVTHQNLYPMSDLLCEILSSQRNIEGPEGLYDWIVLHDLVTKLIGSFNIQSTHVTIQSLVHILTHLLQLFCRSELVSIFVTPQHVISLLSLINESLEQYLTNKQQIPATQSSSLRSISSPCFLHNPLIQLLSSLVWMNRVESMDPDVKMPVPPFVVPIIEAVDGIVKDMKHYTTRTQIDVLLLLSSIVRSNFSLTSSSITASSLQILSDLFYQSTSSLLLCELYSLFECMFTLHASTVGESLLQNTDFFTKLELCLHNANSPKPPTPISSSHPQRTTQPSQLIPFAIHLARVLSEARQSSVYLGTILGQSSSFQDLLDEFVLPSLQVEDQLSSLIKIPEEPQETIIW</sequence>
<organism evidence="3 4">
    <name type="scientific">Blattamonas nauphoetae</name>
    <dbReference type="NCBI Taxonomy" id="2049346"/>
    <lineage>
        <taxon>Eukaryota</taxon>
        <taxon>Metamonada</taxon>
        <taxon>Preaxostyla</taxon>
        <taxon>Oxymonadida</taxon>
        <taxon>Blattamonas</taxon>
    </lineage>
</organism>
<accession>A0ABQ9WT66</accession>
<dbReference type="PANTHER" id="PTHR12634:SF8">
    <property type="entry name" value="FIERY MOUNTAIN, ISOFORM D"/>
    <property type="match status" value="1"/>
</dbReference>
<gene>
    <name evidence="3" type="ORF">BLNAU_22392</name>
</gene>
<dbReference type="EMBL" id="JARBJD010000389">
    <property type="protein sequence ID" value="KAK2942695.1"/>
    <property type="molecule type" value="Genomic_DNA"/>
</dbReference>
<protein>
    <submittedName>
        <fullName evidence="3">Uncharacterized protein</fullName>
    </submittedName>
</protein>
<reference evidence="3 4" key="1">
    <citation type="journal article" date="2022" name="bioRxiv">
        <title>Genomics of Preaxostyla Flagellates Illuminates Evolutionary Transitions and the Path Towards Mitochondrial Loss.</title>
        <authorList>
            <person name="Novak L.V.F."/>
            <person name="Treitli S.C."/>
            <person name="Pyrih J."/>
            <person name="Halakuc P."/>
            <person name="Pipaliya S.V."/>
            <person name="Vacek V."/>
            <person name="Brzon O."/>
            <person name="Soukal P."/>
            <person name="Eme L."/>
            <person name="Dacks J.B."/>
            <person name="Karnkowska A."/>
            <person name="Elias M."/>
            <person name="Hampl V."/>
        </authorList>
    </citation>
    <scope>NUCLEOTIDE SEQUENCE [LARGE SCALE GENOMIC DNA]</scope>
    <source>
        <strain evidence="3">NAU3</strain>
        <tissue evidence="3">Gut</tissue>
    </source>
</reference>
<dbReference type="PANTHER" id="PTHR12634">
    <property type="entry name" value="SIT4 YEAST -ASSOCIATING PROTEIN-RELATED"/>
    <property type="match status" value="1"/>
</dbReference>
<comment type="similarity">
    <text evidence="1">Belongs to the SAPS family.</text>
</comment>
<comment type="caution">
    <text evidence="3">The sequence shown here is derived from an EMBL/GenBank/DDBJ whole genome shotgun (WGS) entry which is preliminary data.</text>
</comment>
<evidence type="ECO:0000256" key="1">
    <source>
        <dbReference type="ARBA" id="ARBA00006180"/>
    </source>
</evidence>
<evidence type="ECO:0000256" key="2">
    <source>
        <dbReference type="ARBA" id="ARBA00023306"/>
    </source>
</evidence>
<dbReference type="Proteomes" id="UP001281761">
    <property type="component" value="Unassembled WGS sequence"/>
</dbReference>
<evidence type="ECO:0000313" key="3">
    <source>
        <dbReference type="EMBL" id="KAK2942695.1"/>
    </source>
</evidence>